<dbReference type="HOGENOM" id="CLU_2745168_0_0_1"/>
<evidence type="ECO:0000313" key="1">
    <source>
        <dbReference type="EMBL" id="EOY04194.1"/>
    </source>
</evidence>
<accession>A0A061EPF9</accession>
<dbReference type="Gramene" id="EOY04194">
    <property type="protein sequence ID" value="EOY04194"/>
    <property type="gene ID" value="TCM_019453"/>
</dbReference>
<dbReference type="InParanoid" id="A0A061EPF9"/>
<proteinExistence type="predicted"/>
<name>A0A061EPF9_THECC</name>
<protein>
    <submittedName>
        <fullName evidence="1">Uncharacterized protein</fullName>
    </submittedName>
</protein>
<organism evidence="1 2">
    <name type="scientific">Theobroma cacao</name>
    <name type="common">Cacao</name>
    <name type="synonym">Cocoa</name>
    <dbReference type="NCBI Taxonomy" id="3641"/>
    <lineage>
        <taxon>Eukaryota</taxon>
        <taxon>Viridiplantae</taxon>
        <taxon>Streptophyta</taxon>
        <taxon>Embryophyta</taxon>
        <taxon>Tracheophyta</taxon>
        <taxon>Spermatophyta</taxon>
        <taxon>Magnoliopsida</taxon>
        <taxon>eudicotyledons</taxon>
        <taxon>Gunneridae</taxon>
        <taxon>Pentapetalae</taxon>
        <taxon>rosids</taxon>
        <taxon>malvids</taxon>
        <taxon>Malvales</taxon>
        <taxon>Malvaceae</taxon>
        <taxon>Byttnerioideae</taxon>
        <taxon>Theobroma</taxon>
    </lineage>
</organism>
<reference evidence="1 2" key="1">
    <citation type="journal article" date="2013" name="Genome Biol.">
        <title>The genome sequence of the most widely cultivated cacao type and its use to identify candidate genes regulating pod color.</title>
        <authorList>
            <person name="Motamayor J.C."/>
            <person name="Mockaitis K."/>
            <person name="Schmutz J."/>
            <person name="Haiminen N."/>
            <person name="Iii D.L."/>
            <person name="Cornejo O."/>
            <person name="Findley S.D."/>
            <person name="Zheng P."/>
            <person name="Utro F."/>
            <person name="Royaert S."/>
            <person name="Saski C."/>
            <person name="Jenkins J."/>
            <person name="Podicheti R."/>
            <person name="Zhao M."/>
            <person name="Scheffler B.E."/>
            <person name="Stack J.C."/>
            <person name="Feltus F.A."/>
            <person name="Mustiga G.M."/>
            <person name="Amores F."/>
            <person name="Phillips W."/>
            <person name="Marelli J.P."/>
            <person name="May G.D."/>
            <person name="Shapiro H."/>
            <person name="Ma J."/>
            <person name="Bustamante C.D."/>
            <person name="Schnell R.J."/>
            <person name="Main D."/>
            <person name="Gilbert D."/>
            <person name="Parida L."/>
            <person name="Kuhn D.N."/>
        </authorList>
    </citation>
    <scope>NUCLEOTIDE SEQUENCE [LARGE SCALE GENOMIC DNA]</scope>
    <source>
        <strain evidence="2">cv. Matina 1-6</strain>
    </source>
</reference>
<dbReference type="AlphaFoldDB" id="A0A061EPF9"/>
<dbReference type="Proteomes" id="UP000026915">
    <property type="component" value="Chromosome 4"/>
</dbReference>
<evidence type="ECO:0000313" key="2">
    <source>
        <dbReference type="Proteomes" id="UP000026915"/>
    </source>
</evidence>
<gene>
    <name evidence="1" type="ORF">TCM_019453</name>
</gene>
<dbReference type="EMBL" id="CM001882">
    <property type="protein sequence ID" value="EOY04194.1"/>
    <property type="molecule type" value="Genomic_DNA"/>
</dbReference>
<keyword evidence="2" id="KW-1185">Reference proteome</keyword>
<sequence length="71" mass="8410">MNGSEFFMLKNWIEYSAMSVFVSLLSNHPLVFKLKLKVDIFKELKLQLQNIFLCEFSCFRSIDGWKQKQAT</sequence>